<evidence type="ECO:0000313" key="2">
    <source>
        <dbReference type="Proteomes" id="UP000236321"/>
    </source>
</evidence>
<organism evidence="1 2">
    <name type="scientific">Microcystis aeruginosa NIES-298</name>
    <dbReference type="NCBI Taxonomy" id="449468"/>
    <lineage>
        <taxon>Bacteria</taxon>
        <taxon>Bacillati</taxon>
        <taxon>Cyanobacteriota</taxon>
        <taxon>Cyanophyceae</taxon>
        <taxon>Oscillatoriophycideae</taxon>
        <taxon>Chroococcales</taxon>
        <taxon>Microcystaceae</taxon>
        <taxon>Microcystis</taxon>
    </lineage>
</organism>
<accession>A0A2H6BNR2</accession>
<comment type="caution">
    <text evidence="1">The sequence shown here is derived from an EMBL/GenBank/DDBJ whole genome shotgun (WGS) entry which is preliminary data.</text>
</comment>
<proteinExistence type="predicted"/>
<sequence length="106" mass="12346">MSKAKNPYIVQSVKELQNDISQLPPKLQQKWQNYQKILALDPYQTLGFPSHNLTGKLKGCRALEIDWNGTPYRLVYRIHDKPSPKRVVILSFAEHDPAYEKAKKRQ</sequence>
<gene>
    <name evidence="1" type="ORF">BGM30_09180</name>
</gene>
<protein>
    <submittedName>
        <fullName evidence="1">Uncharacterized protein</fullName>
    </submittedName>
</protein>
<dbReference type="AlphaFoldDB" id="A0A2H6BNR2"/>
<reference evidence="2" key="1">
    <citation type="submission" date="2017-12" db="EMBL/GenBank/DDBJ databases">
        <title>Improved Draft Genome Sequence of Microcystis aeruginosa NIES-298, a Microcystin-Producing Cyanobacterium from Lake Kasumigaura, Japan.</title>
        <authorList>
            <person name="Yamaguchi H."/>
            <person name="Suzuki S."/>
            <person name="Kawachi M."/>
        </authorList>
    </citation>
    <scope>NUCLEOTIDE SEQUENCE [LARGE SCALE GENOMIC DNA]</scope>
    <source>
        <strain evidence="2">NIES-298</strain>
    </source>
</reference>
<dbReference type="Gene3D" id="3.30.2310.20">
    <property type="entry name" value="RelE-like"/>
    <property type="match status" value="1"/>
</dbReference>
<dbReference type="RefSeq" id="WP_002733533.1">
    <property type="nucleotide sequence ID" value="NZ_BEIU01000012.1"/>
</dbReference>
<dbReference type="EMBL" id="BEYQ01000003">
    <property type="protein sequence ID" value="GBD51825.1"/>
    <property type="molecule type" value="Genomic_DNA"/>
</dbReference>
<evidence type="ECO:0000313" key="1">
    <source>
        <dbReference type="EMBL" id="GBD51825.1"/>
    </source>
</evidence>
<dbReference type="SUPFAM" id="SSF143011">
    <property type="entry name" value="RelE-like"/>
    <property type="match status" value="1"/>
</dbReference>
<dbReference type="InterPro" id="IPR035093">
    <property type="entry name" value="RelE/ParE_toxin_dom_sf"/>
</dbReference>
<name>A0A2H6BNR2_MICAE</name>
<dbReference type="Proteomes" id="UP000236321">
    <property type="component" value="Unassembled WGS sequence"/>
</dbReference>